<dbReference type="GO" id="GO:0003682">
    <property type="term" value="F:chromatin binding"/>
    <property type="evidence" value="ECO:0007669"/>
    <property type="project" value="TreeGrafter"/>
</dbReference>
<dbReference type="InterPro" id="IPR039662">
    <property type="entry name" value="Cohesin_Scc3/SA"/>
</dbReference>
<dbReference type="InterPro" id="IPR056396">
    <property type="entry name" value="HEAT_SCC3-SA"/>
</dbReference>
<dbReference type="GO" id="GO:0005634">
    <property type="term" value="C:nucleus"/>
    <property type="evidence" value="ECO:0007669"/>
    <property type="project" value="TreeGrafter"/>
</dbReference>
<dbReference type="GO" id="GO:0000785">
    <property type="term" value="C:chromatin"/>
    <property type="evidence" value="ECO:0007669"/>
    <property type="project" value="TreeGrafter"/>
</dbReference>
<feature type="compositionally biased region" description="Basic residues" evidence="1">
    <location>
        <begin position="1124"/>
        <end position="1138"/>
    </location>
</feature>
<feature type="region of interest" description="Disordered" evidence="1">
    <location>
        <begin position="830"/>
        <end position="866"/>
    </location>
</feature>
<dbReference type="STRING" id="1884261.A0A5C3QPX9"/>
<evidence type="ECO:0000313" key="4">
    <source>
        <dbReference type="Proteomes" id="UP000305067"/>
    </source>
</evidence>
<dbReference type="InterPro" id="IPR011989">
    <property type="entry name" value="ARM-like"/>
</dbReference>
<accession>A0A5C3QPX9</accession>
<dbReference type="AlphaFoldDB" id="A0A5C3QPX9"/>
<dbReference type="InterPro" id="IPR016024">
    <property type="entry name" value="ARM-type_fold"/>
</dbReference>
<dbReference type="SUPFAM" id="SSF48371">
    <property type="entry name" value="ARM repeat"/>
    <property type="match status" value="1"/>
</dbReference>
<dbReference type="OrthoDB" id="498590at2759"/>
<protein>
    <recommendedName>
        <fullName evidence="2">SCD domain-containing protein</fullName>
    </recommendedName>
</protein>
<feature type="compositionally biased region" description="Basic residues" evidence="1">
    <location>
        <begin position="1160"/>
        <end position="1169"/>
    </location>
</feature>
<name>A0A5C3QPX9_9AGAR</name>
<keyword evidence="4" id="KW-1185">Reference proteome</keyword>
<feature type="compositionally biased region" description="Acidic residues" evidence="1">
    <location>
        <begin position="842"/>
        <end position="852"/>
    </location>
</feature>
<feature type="compositionally biased region" description="Acidic residues" evidence="1">
    <location>
        <begin position="1201"/>
        <end position="1211"/>
    </location>
</feature>
<feature type="region of interest" description="Disordered" evidence="1">
    <location>
        <begin position="1084"/>
        <end position="1244"/>
    </location>
</feature>
<feature type="domain" description="SCD" evidence="2">
    <location>
        <begin position="222"/>
        <end position="307"/>
    </location>
</feature>
<reference evidence="3 4" key="1">
    <citation type="journal article" date="2019" name="Nat. Ecol. Evol.">
        <title>Megaphylogeny resolves global patterns of mushroom evolution.</title>
        <authorList>
            <person name="Varga T."/>
            <person name="Krizsan K."/>
            <person name="Foldi C."/>
            <person name="Dima B."/>
            <person name="Sanchez-Garcia M."/>
            <person name="Sanchez-Ramirez S."/>
            <person name="Szollosi G.J."/>
            <person name="Szarkandi J.G."/>
            <person name="Papp V."/>
            <person name="Albert L."/>
            <person name="Andreopoulos W."/>
            <person name="Angelini C."/>
            <person name="Antonin V."/>
            <person name="Barry K.W."/>
            <person name="Bougher N.L."/>
            <person name="Buchanan P."/>
            <person name="Buyck B."/>
            <person name="Bense V."/>
            <person name="Catcheside P."/>
            <person name="Chovatia M."/>
            <person name="Cooper J."/>
            <person name="Damon W."/>
            <person name="Desjardin D."/>
            <person name="Finy P."/>
            <person name="Geml J."/>
            <person name="Haridas S."/>
            <person name="Hughes K."/>
            <person name="Justo A."/>
            <person name="Karasinski D."/>
            <person name="Kautmanova I."/>
            <person name="Kiss B."/>
            <person name="Kocsube S."/>
            <person name="Kotiranta H."/>
            <person name="LaButti K.M."/>
            <person name="Lechner B.E."/>
            <person name="Liimatainen K."/>
            <person name="Lipzen A."/>
            <person name="Lukacs Z."/>
            <person name="Mihaltcheva S."/>
            <person name="Morgado L.N."/>
            <person name="Niskanen T."/>
            <person name="Noordeloos M.E."/>
            <person name="Ohm R.A."/>
            <person name="Ortiz-Santana B."/>
            <person name="Ovrebo C."/>
            <person name="Racz N."/>
            <person name="Riley R."/>
            <person name="Savchenko A."/>
            <person name="Shiryaev A."/>
            <person name="Soop K."/>
            <person name="Spirin V."/>
            <person name="Szebenyi C."/>
            <person name="Tomsovsky M."/>
            <person name="Tulloss R.E."/>
            <person name="Uehling J."/>
            <person name="Grigoriev I.V."/>
            <person name="Vagvolgyi C."/>
            <person name="Papp T."/>
            <person name="Martin F.M."/>
            <person name="Miettinen O."/>
            <person name="Hibbett D.S."/>
            <person name="Nagy L.G."/>
        </authorList>
    </citation>
    <scope>NUCLEOTIDE SEQUENCE [LARGE SCALE GENOMIC DNA]</scope>
    <source>
        <strain evidence="3 4">CBS 309.79</strain>
    </source>
</reference>
<organism evidence="3 4">
    <name type="scientific">Pterulicium gracile</name>
    <dbReference type="NCBI Taxonomy" id="1884261"/>
    <lineage>
        <taxon>Eukaryota</taxon>
        <taxon>Fungi</taxon>
        <taxon>Dikarya</taxon>
        <taxon>Basidiomycota</taxon>
        <taxon>Agaricomycotina</taxon>
        <taxon>Agaricomycetes</taxon>
        <taxon>Agaricomycetidae</taxon>
        <taxon>Agaricales</taxon>
        <taxon>Pleurotineae</taxon>
        <taxon>Pterulaceae</taxon>
        <taxon>Pterulicium</taxon>
    </lineage>
</organism>
<feature type="region of interest" description="Disordered" evidence="1">
    <location>
        <begin position="404"/>
        <end position="426"/>
    </location>
</feature>
<dbReference type="PROSITE" id="PS51425">
    <property type="entry name" value="SCD"/>
    <property type="match status" value="1"/>
</dbReference>
<evidence type="ECO:0000259" key="2">
    <source>
        <dbReference type="PROSITE" id="PS51425"/>
    </source>
</evidence>
<evidence type="ECO:0000313" key="3">
    <source>
        <dbReference type="EMBL" id="TFL03902.1"/>
    </source>
</evidence>
<dbReference type="Gene3D" id="1.25.10.10">
    <property type="entry name" value="Leucine-rich Repeat Variant"/>
    <property type="match status" value="1"/>
</dbReference>
<dbReference type="EMBL" id="ML178819">
    <property type="protein sequence ID" value="TFL03902.1"/>
    <property type="molecule type" value="Genomic_DNA"/>
</dbReference>
<dbReference type="GO" id="GO:0008278">
    <property type="term" value="C:cohesin complex"/>
    <property type="evidence" value="ECO:0007669"/>
    <property type="project" value="TreeGrafter"/>
</dbReference>
<dbReference type="InterPro" id="IPR020839">
    <property type="entry name" value="SCD"/>
</dbReference>
<sequence>MKISTDNPLFNAIMNPSAALQATVDDFLESLKQSTDLAYAEIINLVLRTCGCNDTVDVDEAVDYDGVVDALDNFTEVLKQDDSPTYPLTSKLPIFKRFNKSLSEFIERLVVTTAESGVFYSSELMKTISEWVIPMSSSQIRSFRHTATVFALEILTALADVTASVEKQEELVSRQRQGDKKRQANQGGGAVREKGLDKKAAALAEQRKVLSDHINNLVTTVFIHRYRDLDPGIRAECVRAIGLWFSKYPAHFLDTSYLRYVGWVLSDQDHHVRLEAVKSLTNVYRQEAYIGSLTQFTERFKPRLLEMAQGDVDLPVRIAVIKVLTSIDENTLLEDEERDQLGLLVFDSEPRIRKAVVSFVHGVWNEEVESILVDKEGSDEEKSNAGIKALARLLIRWTKELDDEDAEADEDDDTEGGASFSSPQQMSSLVGANVPSRIDLVVEALWDQVDSVADWEALLKFLLLDHSASTDQFGGKPPSRSRRDSSVERSLVDEAWRLEEAEEAMSLEVLAGSIKHAVELARNDKKGEDEDAINDVTRELIKALPRLISKHQTDAHRIGLILLLPPLMNLDMYLEMRLMTAYGNLWDDISKQFLTYSSKSILTRAVNVIQHMLAAKSLANMNGIKITELEEQLSTLLRDTIAGRDEVEMTTFSEDEIQALGGLCSRLASLATVRDPTAWMEESEDGKQSSAWDIISALVERGRLGHQEEGLLVDQAISVLSLHVMWKSHGLASIESVDKRTQSQELLQEQRDGLLDKLMEYCIGEESTAVNGIKQTAFDSALNMYMLFSPVHAEEEASPLAALTLDLDEQMQFRCAGFMQAQIEQYLDEVSGHSKPAKDSADSDDSSDEEEDATNKKAKAAAKANERALNPATIHQDYQFMRIMYTYLRALHSGVLNPTHCTALLAYHGRFGDASSTCSKAIAEILRQEGIHRQNGDVVVHVITKSLTESFTAFLDGAVVSEENTISLAKLLLSCLVVRGAQLAIVARLDEESIVDIQMELLTWIGKRLTAYQADDNRRGRKRATRFFRVLLPLLAALPRKDALRLKAHMEQVLSDAKVDTSLPIWEPQKAYEKRLLSSMTKIKGRAAGRKAPVATDDEGTDGEGAGANPTDNEAGPAPAAQKPRPKPRPRARKRRKTNGSDAEDDGSGDEAPPASGKLPTRRSARRRGTSSAPEASGDEQVPASLAPARTNGHTNNGADDSMDVDEEADVDGASQVSNPWPAPSSRASTPANEAPARRKRVRH</sequence>
<dbReference type="PANTHER" id="PTHR11199:SF0">
    <property type="entry name" value="LD34181P-RELATED"/>
    <property type="match status" value="1"/>
</dbReference>
<proteinExistence type="predicted"/>
<feature type="compositionally biased region" description="Acidic residues" evidence="1">
    <location>
        <begin position="404"/>
        <end position="415"/>
    </location>
</feature>
<dbReference type="Pfam" id="PF21581">
    <property type="entry name" value="SCD"/>
    <property type="match status" value="1"/>
</dbReference>
<feature type="compositionally biased region" description="Basic and acidic residues" evidence="1">
    <location>
        <begin position="830"/>
        <end position="841"/>
    </location>
</feature>
<dbReference type="Proteomes" id="UP000305067">
    <property type="component" value="Unassembled WGS sequence"/>
</dbReference>
<feature type="compositionally biased region" description="Basic and acidic residues" evidence="1">
    <location>
        <begin position="172"/>
        <end position="182"/>
    </location>
</feature>
<dbReference type="GO" id="GO:0007062">
    <property type="term" value="P:sister chromatid cohesion"/>
    <property type="evidence" value="ECO:0007669"/>
    <property type="project" value="UniProtKB-ARBA"/>
</dbReference>
<dbReference type="PANTHER" id="PTHR11199">
    <property type="entry name" value="STROMAL ANTIGEN"/>
    <property type="match status" value="1"/>
</dbReference>
<dbReference type="Pfam" id="PF24571">
    <property type="entry name" value="HEAT_SCC3-SA"/>
    <property type="match status" value="1"/>
</dbReference>
<dbReference type="Pfam" id="PF08514">
    <property type="entry name" value="STAG"/>
    <property type="match status" value="1"/>
</dbReference>
<gene>
    <name evidence="3" type="ORF">BDV98DRAFT_563241</name>
</gene>
<dbReference type="InterPro" id="IPR013721">
    <property type="entry name" value="STAG"/>
</dbReference>
<feature type="region of interest" description="Disordered" evidence="1">
    <location>
        <begin position="172"/>
        <end position="193"/>
    </location>
</feature>
<evidence type="ECO:0000256" key="1">
    <source>
        <dbReference type="SAM" id="MobiDB-lite"/>
    </source>
</evidence>